<feature type="transmembrane region" description="Helical" evidence="1">
    <location>
        <begin position="196"/>
        <end position="214"/>
    </location>
</feature>
<feature type="transmembrane region" description="Helical" evidence="1">
    <location>
        <begin position="47"/>
        <end position="65"/>
    </location>
</feature>
<dbReference type="OrthoDB" id="81135at2157"/>
<dbReference type="Pfam" id="PF09997">
    <property type="entry name" value="DUF2238"/>
    <property type="match status" value="1"/>
</dbReference>
<dbReference type="Proteomes" id="UP000217784">
    <property type="component" value="Unassembled WGS sequence"/>
</dbReference>
<feature type="transmembrane region" description="Helical" evidence="1">
    <location>
        <begin position="20"/>
        <end position="41"/>
    </location>
</feature>
<keyword evidence="1" id="KW-1133">Transmembrane helix</keyword>
<sequence length="236" mass="26418">MTDPKPKIHKPKIPSWEKNLLRGMSIFLLISGIYILIFGGVNGTERIFGLLILIALVIIYTPSFFTRGRIRAIPVEIEILILLMVLFELVGGDALGLYVSIPHYDNFMHFMLPLYIALIGMMVVYTMYFYGRLKATIPAMAVLIVLVTIGFGGVLEMGEYTYDKYLSHTVIGQITGNTQMQGSPTQDPLDDTMNDLFTDTAGAVVGALIGVWLIRRAEKRGSHWEVADEIEELIEE</sequence>
<evidence type="ECO:0000313" key="2">
    <source>
        <dbReference type="EMBL" id="PAV05871.1"/>
    </source>
</evidence>
<feature type="transmembrane region" description="Helical" evidence="1">
    <location>
        <begin position="107"/>
        <end position="130"/>
    </location>
</feature>
<comment type="caution">
    <text evidence="2">The sequence shown here is derived from an EMBL/GenBank/DDBJ whole genome shotgun (WGS) entry which is preliminary data.</text>
</comment>
<organism evidence="2 3">
    <name type="scientific">Methanobacterium bryantii</name>
    <dbReference type="NCBI Taxonomy" id="2161"/>
    <lineage>
        <taxon>Archaea</taxon>
        <taxon>Methanobacteriati</taxon>
        <taxon>Methanobacteriota</taxon>
        <taxon>Methanomada group</taxon>
        <taxon>Methanobacteria</taxon>
        <taxon>Methanobacteriales</taxon>
        <taxon>Methanobacteriaceae</taxon>
        <taxon>Methanobacterium</taxon>
    </lineage>
</organism>
<keyword evidence="3" id="KW-1185">Reference proteome</keyword>
<evidence type="ECO:0000313" key="3">
    <source>
        <dbReference type="Proteomes" id="UP000217784"/>
    </source>
</evidence>
<feature type="transmembrane region" description="Helical" evidence="1">
    <location>
        <begin position="77"/>
        <end position="101"/>
    </location>
</feature>
<dbReference type="AlphaFoldDB" id="A0A2A2H8T1"/>
<name>A0A2A2H8T1_METBR</name>
<dbReference type="InterPro" id="IPR014509">
    <property type="entry name" value="YjdF-like"/>
</dbReference>
<reference evidence="2 3" key="1">
    <citation type="journal article" date="2017" name="BMC Genomics">
        <title>Genomic analysis of methanogenic archaea reveals a shift towards energy conservation.</title>
        <authorList>
            <person name="Gilmore S.P."/>
            <person name="Henske J.K."/>
            <person name="Sexton J.A."/>
            <person name="Solomon K.V."/>
            <person name="Seppala S."/>
            <person name="Yoo J.I."/>
            <person name="Huyett L.M."/>
            <person name="Pressman A."/>
            <person name="Cogan J.Z."/>
            <person name="Kivenson V."/>
            <person name="Peng X."/>
            <person name="Tan Y."/>
            <person name="Valentine D.L."/>
            <person name="O'Malley M.A."/>
        </authorList>
    </citation>
    <scope>NUCLEOTIDE SEQUENCE [LARGE SCALE GENOMIC DNA]</scope>
    <source>
        <strain evidence="2 3">M.o.H.</strain>
    </source>
</reference>
<dbReference type="RefSeq" id="WP_069584398.1">
    <property type="nucleotide sequence ID" value="NZ_LMVM01000001.1"/>
</dbReference>
<feature type="transmembrane region" description="Helical" evidence="1">
    <location>
        <begin position="137"/>
        <end position="155"/>
    </location>
</feature>
<proteinExistence type="predicted"/>
<dbReference type="EMBL" id="LMVM01000001">
    <property type="protein sequence ID" value="PAV05871.1"/>
    <property type="molecule type" value="Genomic_DNA"/>
</dbReference>
<accession>A0A2A2H8T1</accession>
<evidence type="ECO:0008006" key="4">
    <source>
        <dbReference type="Google" id="ProtNLM"/>
    </source>
</evidence>
<keyword evidence="1" id="KW-0472">Membrane</keyword>
<gene>
    <name evidence="2" type="ORF">ASJ80_13485</name>
</gene>
<protein>
    <recommendedName>
        <fullName evidence="4">DUF2238 domain-containing protein</fullName>
    </recommendedName>
</protein>
<keyword evidence="1" id="KW-0812">Transmembrane</keyword>
<evidence type="ECO:0000256" key="1">
    <source>
        <dbReference type="SAM" id="Phobius"/>
    </source>
</evidence>